<organism evidence="2 3">
    <name type="scientific">Phenylobacterium kunshanense</name>
    <dbReference type="NCBI Taxonomy" id="1445034"/>
    <lineage>
        <taxon>Bacteria</taxon>
        <taxon>Pseudomonadati</taxon>
        <taxon>Pseudomonadota</taxon>
        <taxon>Alphaproteobacteria</taxon>
        <taxon>Caulobacterales</taxon>
        <taxon>Caulobacteraceae</taxon>
        <taxon>Phenylobacterium</taxon>
    </lineage>
</organism>
<gene>
    <name evidence="2" type="ORF">DJ019_06665</name>
</gene>
<dbReference type="AlphaFoldDB" id="A0A328BNM2"/>
<feature type="transmembrane region" description="Helical" evidence="1">
    <location>
        <begin position="29"/>
        <end position="48"/>
    </location>
</feature>
<keyword evidence="1" id="KW-0812">Transmembrane</keyword>
<reference evidence="2 3" key="1">
    <citation type="submission" date="2018-05" db="EMBL/GenBank/DDBJ databases">
        <authorList>
            <person name="Lanie J.A."/>
            <person name="Ng W.-L."/>
            <person name="Kazmierczak K.M."/>
            <person name="Andrzejewski T.M."/>
            <person name="Davidsen T.M."/>
            <person name="Wayne K.J."/>
            <person name="Tettelin H."/>
            <person name="Glass J.I."/>
            <person name="Rusch D."/>
            <person name="Podicherti R."/>
            <person name="Tsui H.-C.T."/>
            <person name="Winkler M.E."/>
        </authorList>
    </citation>
    <scope>NUCLEOTIDE SEQUENCE [LARGE SCALE GENOMIC DNA]</scope>
    <source>
        <strain evidence="2 3">BUT-10</strain>
    </source>
</reference>
<proteinExistence type="predicted"/>
<feature type="transmembrane region" description="Helical" evidence="1">
    <location>
        <begin position="98"/>
        <end position="122"/>
    </location>
</feature>
<keyword evidence="1" id="KW-1133">Transmembrane helix</keyword>
<name>A0A328BNM2_9CAUL</name>
<feature type="transmembrane region" description="Helical" evidence="1">
    <location>
        <begin position="76"/>
        <end position="93"/>
    </location>
</feature>
<evidence type="ECO:0000313" key="3">
    <source>
        <dbReference type="Proteomes" id="UP000249524"/>
    </source>
</evidence>
<dbReference type="EMBL" id="QFYS01000002">
    <property type="protein sequence ID" value="RAK67586.1"/>
    <property type="molecule type" value="Genomic_DNA"/>
</dbReference>
<feature type="transmembrane region" description="Helical" evidence="1">
    <location>
        <begin position="152"/>
        <end position="172"/>
    </location>
</feature>
<sequence>MSGRSAETGPLNLASAQTTEEKMIDHSRVWSWGGAVLLVASLVTLWVWPKFVGVDIHPIFGWAEARTGIEWLEPNGRYVVGIAAALIAVLVIIPSTRFLGAVAALALSAVFIVAHMTPALGWNIPNYGPLMEALAAGRTAAEIQAMGLKGDMGAHLSLALINAGLAVLVMVADRSRKPARERTRLRPFELAS</sequence>
<protein>
    <submittedName>
        <fullName evidence="2">Uncharacterized protein</fullName>
    </submittedName>
</protein>
<evidence type="ECO:0000313" key="2">
    <source>
        <dbReference type="EMBL" id="RAK67586.1"/>
    </source>
</evidence>
<comment type="caution">
    <text evidence="2">The sequence shown here is derived from an EMBL/GenBank/DDBJ whole genome shotgun (WGS) entry which is preliminary data.</text>
</comment>
<keyword evidence="3" id="KW-1185">Reference proteome</keyword>
<keyword evidence="1" id="KW-0472">Membrane</keyword>
<dbReference type="Proteomes" id="UP000249524">
    <property type="component" value="Unassembled WGS sequence"/>
</dbReference>
<evidence type="ECO:0000256" key="1">
    <source>
        <dbReference type="SAM" id="Phobius"/>
    </source>
</evidence>
<accession>A0A328BNM2</accession>